<dbReference type="Proteomes" id="UP000246121">
    <property type="component" value="Unassembled WGS sequence"/>
</dbReference>
<dbReference type="SUPFAM" id="SSF48371">
    <property type="entry name" value="ARM repeat"/>
    <property type="match status" value="1"/>
</dbReference>
<dbReference type="InterPro" id="IPR011989">
    <property type="entry name" value="ARM-like"/>
</dbReference>
<evidence type="ECO:0000313" key="2">
    <source>
        <dbReference type="Proteomes" id="UP000246121"/>
    </source>
</evidence>
<dbReference type="VEuPathDB" id="TriTrypDB:TcBrA4_0090700"/>
<dbReference type="OrthoDB" id="409644at2759"/>
<dbReference type="VEuPathDB" id="TriTrypDB:C3747_172g65"/>
<dbReference type="VEuPathDB" id="TriTrypDB:BCY84_13069"/>
<dbReference type="VEuPathDB" id="TriTrypDB:Tc_MARK_458"/>
<dbReference type="AlphaFoldDB" id="A0A2V2VQL9"/>
<protein>
    <submittedName>
        <fullName evidence="1">Uncharacterized protein</fullName>
    </submittedName>
</protein>
<dbReference type="Gene3D" id="1.25.10.10">
    <property type="entry name" value="Leucine-rich Repeat Variant"/>
    <property type="match status" value="2"/>
</dbReference>
<dbReference type="VEuPathDB" id="TriTrypDB:TCDM_00723"/>
<gene>
    <name evidence="1" type="ORF">C4B63_12g249</name>
</gene>
<dbReference type="PANTHER" id="PTHR15599">
    <property type="entry name" value="RTDR1"/>
    <property type="match status" value="1"/>
</dbReference>
<sequence length="383" mass="43414">MWSVIRALQGESPACKDNFAESRYERNQRCILMHEMKRYPRSLDPEIFTRPFGELEYEKVRAWMLDDRVGRRRQAVDHLLELYVLQRENVIRSLRYGFLDVLLSTLHNDESEEMRCKSAEALAFLLRETKGLDMLLAMDDEGGTVGKLLKALDDPSKEVVILVLRVTIACRAAYNAYEATVRLVKYGFIERCIALLRHEEERVSATACSALATIFSVKEAFIRFIRSGGMAEVTEALKRNGVFVASEAAEVVTQAAVYRLGKKAAVNHCTLVALRPYMTHDNLRVRTAVTGAVAQLTIYEPGKQQAVDENIAPILLELLMHEEERDVLVNVLKTFVNVAEHPAGRRQLLGAKDRLQFIAREADDYQPLNLSVAEALSQLERKC</sequence>
<evidence type="ECO:0000313" key="1">
    <source>
        <dbReference type="EMBL" id="PWU98444.1"/>
    </source>
</evidence>
<proteinExistence type="predicted"/>
<dbReference type="VEuPathDB" id="TriTrypDB:C4B63_12g249"/>
<dbReference type="VEuPathDB" id="TriTrypDB:TCSYLVIO_001611"/>
<comment type="caution">
    <text evidence="1">The sequence shown here is derived from an EMBL/GenBank/DDBJ whole genome shotgun (WGS) entry which is preliminary data.</text>
</comment>
<name>A0A2V2VQL9_TRYCR</name>
<dbReference type="InterPro" id="IPR042856">
    <property type="entry name" value="RSP14"/>
</dbReference>
<dbReference type="VEuPathDB" id="TriTrypDB:TcYC6_0043030"/>
<dbReference type="VEuPathDB" id="TriTrypDB:TcCL_Unassigned06569"/>
<dbReference type="PANTHER" id="PTHR15599:SF1">
    <property type="entry name" value="RADIAL SPOKE HEAD 14 HOMOLOG"/>
    <property type="match status" value="1"/>
</dbReference>
<dbReference type="VEuPathDB" id="TriTrypDB:TcG_01917"/>
<reference evidence="1 2" key="1">
    <citation type="journal article" date="2018" name="Microb. Genom.">
        <title>Expanding an expanded genome: long-read sequencing of Trypanosoma cruzi.</title>
        <authorList>
            <person name="Berna L."/>
            <person name="Rodriguez M."/>
            <person name="Chiribao M.L."/>
            <person name="Parodi-Talice A."/>
            <person name="Pita S."/>
            <person name="Rijo G."/>
            <person name="Alvarez-Valin F."/>
            <person name="Robello C."/>
        </authorList>
    </citation>
    <scope>NUCLEOTIDE SEQUENCE [LARGE SCALE GENOMIC DNA]</scope>
    <source>
        <strain evidence="1 2">Dm28c</strain>
    </source>
</reference>
<dbReference type="VEuPathDB" id="TriTrypDB:ECC02_002969"/>
<accession>A0A2V2VQL9</accession>
<dbReference type="EMBL" id="PRFA01000012">
    <property type="protein sequence ID" value="PWU98444.1"/>
    <property type="molecule type" value="Genomic_DNA"/>
</dbReference>
<organism evidence="1 2">
    <name type="scientific">Trypanosoma cruzi</name>
    <dbReference type="NCBI Taxonomy" id="5693"/>
    <lineage>
        <taxon>Eukaryota</taxon>
        <taxon>Discoba</taxon>
        <taxon>Euglenozoa</taxon>
        <taxon>Kinetoplastea</taxon>
        <taxon>Metakinetoplastina</taxon>
        <taxon>Trypanosomatida</taxon>
        <taxon>Trypanosomatidae</taxon>
        <taxon>Trypanosoma</taxon>
        <taxon>Schizotrypanum</taxon>
    </lineage>
</organism>
<dbReference type="VEuPathDB" id="TriTrypDB:TcCLB.504149.70"/>
<dbReference type="InterPro" id="IPR016024">
    <property type="entry name" value="ARM-type_fold"/>
</dbReference>